<evidence type="ECO:0000256" key="2">
    <source>
        <dbReference type="ARBA" id="ARBA00022475"/>
    </source>
</evidence>
<feature type="transmembrane region" description="Helical" evidence="8">
    <location>
        <begin position="376"/>
        <end position="398"/>
    </location>
</feature>
<dbReference type="GO" id="GO:0016757">
    <property type="term" value="F:glycosyltransferase activity"/>
    <property type="evidence" value="ECO:0007669"/>
    <property type="project" value="UniProtKB-KW"/>
</dbReference>
<name>A0ABW3GVN5_9FLAO</name>
<reference evidence="11" key="1">
    <citation type="journal article" date="2019" name="Int. J. Syst. Evol. Microbiol.">
        <title>The Global Catalogue of Microorganisms (GCM) 10K type strain sequencing project: providing services to taxonomists for standard genome sequencing and annotation.</title>
        <authorList>
            <consortium name="The Broad Institute Genomics Platform"/>
            <consortium name="The Broad Institute Genome Sequencing Center for Infectious Disease"/>
            <person name="Wu L."/>
            <person name="Ma J."/>
        </authorList>
    </citation>
    <scope>NUCLEOTIDE SEQUENCE [LARGE SCALE GENOMIC DNA]</scope>
    <source>
        <strain evidence="11">CCUG 56752</strain>
    </source>
</reference>
<evidence type="ECO:0000256" key="4">
    <source>
        <dbReference type="ARBA" id="ARBA00022679"/>
    </source>
</evidence>
<keyword evidence="6 8" id="KW-1133">Transmembrane helix</keyword>
<feature type="transmembrane region" description="Helical" evidence="8">
    <location>
        <begin position="405"/>
        <end position="424"/>
    </location>
</feature>
<feature type="transmembrane region" description="Helical" evidence="8">
    <location>
        <begin position="207"/>
        <end position="226"/>
    </location>
</feature>
<dbReference type="PANTHER" id="PTHR33908:SF3">
    <property type="entry name" value="UNDECAPRENYL PHOSPHATE-ALPHA-4-AMINO-4-DEOXY-L-ARABINOSE ARABINOSYL TRANSFERASE"/>
    <property type="match status" value="1"/>
</dbReference>
<feature type="transmembrane region" description="Helical" evidence="8">
    <location>
        <begin position="7"/>
        <end position="26"/>
    </location>
</feature>
<feature type="transmembrane region" description="Helical" evidence="8">
    <location>
        <begin position="87"/>
        <end position="104"/>
    </location>
</feature>
<comment type="caution">
    <text evidence="10">The sequence shown here is derived from an EMBL/GenBank/DDBJ whole genome shotgun (WGS) entry which is preliminary data.</text>
</comment>
<keyword evidence="4 10" id="KW-0808">Transferase</keyword>
<keyword evidence="7 8" id="KW-0472">Membrane</keyword>
<feature type="transmembrane region" description="Helical" evidence="8">
    <location>
        <begin position="289"/>
        <end position="308"/>
    </location>
</feature>
<dbReference type="InterPro" id="IPR038731">
    <property type="entry name" value="RgtA/B/C-like"/>
</dbReference>
<evidence type="ECO:0000259" key="9">
    <source>
        <dbReference type="Pfam" id="PF13231"/>
    </source>
</evidence>
<evidence type="ECO:0000313" key="11">
    <source>
        <dbReference type="Proteomes" id="UP001597049"/>
    </source>
</evidence>
<feature type="transmembrane region" description="Helical" evidence="8">
    <location>
        <begin position="184"/>
        <end position="200"/>
    </location>
</feature>
<evidence type="ECO:0000256" key="5">
    <source>
        <dbReference type="ARBA" id="ARBA00022692"/>
    </source>
</evidence>
<dbReference type="PANTHER" id="PTHR33908">
    <property type="entry name" value="MANNOSYLTRANSFERASE YKCB-RELATED"/>
    <property type="match status" value="1"/>
</dbReference>
<protein>
    <submittedName>
        <fullName evidence="10">ArnT family glycosyltransferase</fullName>
        <ecNumber evidence="10">2.4.-.-</ecNumber>
    </submittedName>
</protein>
<feature type="domain" description="Glycosyltransferase RgtA/B/C/D-like" evidence="9">
    <location>
        <begin position="63"/>
        <end position="215"/>
    </location>
</feature>
<dbReference type="Proteomes" id="UP001597049">
    <property type="component" value="Unassembled WGS sequence"/>
</dbReference>
<keyword evidence="3 10" id="KW-0328">Glycosyltransferase</keyword>
<dbReference type="InterPro" id="IPR050297">
    <property type="entry name" value="LipidA_mod_glycosyltrf_83"/>
</dbReference>
<dbReference type="Pfam" id="PF13231">
    <property type="entry name" value="PMT_2"/>
    <property type="match status" value="1"/>
</dbReference>
<proteinExistence type="predicted"/>
<feature type="transmembrane region" description="Helical" evidence="8">
    <location>
        <begin position="314"/>
        <end position="331"/>
    </location>
</feature>
<keyword evidence="2" id="KW-1003">Cell membrane</keyword>
<evidence type="ECO:0000313" key="10">
    <source>
        <dbReference type="EMBL" id="MFD0932876.1"/>
    </source>
</evidence>
<dbReference type="EMBL" id="JBHTIV010000010">
    <property type="protein sequence ID" value="MFD0932876.1"/>
    <property type="molecule type" value="Genomic_DNA"/>
</dbReference>
<feature type="transmembrane region" description="Helical" evidence="8">
    <location>
        <begin position="162"/>
        <end position="178"/>
    </location>
</feature>
<comment type="subcellular location">
    <subcellularLocation>
        <location evidence="1">Cell membrane</location>
        <topology evidence="1">Multi-pass membrane protein</topology>
    </subcellularLocation>
</comment>
<keyword evidence="11" id="KW-1185">Reference proteome</keyword>
<feature type="transmembrane region" description="Helical" evidence="8">
    <location>
        <begin position="113"/>
        <end position="132"/>
    </location>
</feature>
<feature type="transmembrane region" description="Helical" evidence="8">
    <location>
        <begin position="351"/>
        <end position="370"/>
    </location>
</feature>
<evidence type="ECO:0000256" key="3">
    <source>
        <dbReference type="ARBA" id="ARBA00022676"/>
    </source>
</evidence>
<accession>A0ABW3GVN5</accession>
<organism evidence="10 11">
    <name type="scientific">Psychroflexus salinarum</name>
    <dbReference type="NCBI Taxonomy" id="546024"/>
    <lineage>
        <taxon>Bacteria</taxon>
        <taxon>Pseudomonadati</taxon>
        <taxon>Bacteroidota</taxon>
        <taxon>Flavobacteriia</taxon>
        <taxon>Flavobacteriales</taxon>
        <taxon>Flavobacteriaceae</taxon>
        <taxon>Psychroflexus</taxon>
    </lineage>
</organism>
<keyword evidence="5 8" id="KW-0812">Transmembrane</keyword>
<evidence type="ECO:0000256" key="1">
    <source>
        <dbReference type="ARBA" id="ARBA00004651"/>
    </source>
</evidence>
<dbReference type="RefSeq" id="WP_379658184.1">
    <property type="nucleotide sequence ID" value="NZ_JBHTIV010000010.1"/>
</dbReference>
<dbReference type="EC" id="2.4.-.-" evidence="10"/>
<gene>
    <name evidence="10" type="ORF">ACFQ0R_09750</name>
</gene>
<sequence length="537" mass="62840">MLNKIYDYPVLVLLVTSILLFFFNLADLPISIMEARNFNVAREMLTEGNWLLTTMNDVPRYEKPPFPAWFSTPFIQFDINSVVLNRLPTSIMATLGVLLSYYLFKVLSASKKLALIAGLILGTSLYYIAIRFEAPSDTYTHVAMIGGLLFMVKALQAAKLKFWYALLAILGFAISVLSKGPVSLYALFLPFIIAYWITYKSTLRHKVLTLVLLILGTVLGASWYLYVRLENPEVFLEIANEETNNWSSYNVRPFYYYWSFFIQSGIWTIPAFLSLIYPYFKTKVKNKKLYLFSWLWTIGVVILLSIIPEKKSRYLVPVLFPLALNIAQILVYQFKTKKLDELSKYMMKFHYLILFLIGISVVTLPYFIELKTTEFWIWYYVLIILMFGVSVLIFFNFSPLKPKKLFLSNIFLIVIITSIGTYGIKFLKKNENYKTLASFQIENPLYYYHGIRPEVIWESGTKSKPFKISKTPNVKEQIQVIVNKNTAQEFEDRIEKKYTVLSIDSFDRNYFKERDDRKFRDRYVIFIYTIQTKSNTE</sequence>
<feature type="transmembrane region" description="Helical" evidence="8">
    <location>
        <begin position="255"/>
        <end position="277"/>
    </location>
</feature>
<evidence type="ECO:0000256" key="6">
    <source>
        <dbReference type="ARBA" id="ARBA00022989"/>
    </source>
</evidence>
<evidence type="ECO:0000256" key="8">
    <source>
        <dbReference type="SAM" id="Phobius"/>
    </source>
</evidence>
<evidence type="ECO:0000256" key="7">
    <source>
        <dbReference type="ARBA" id="ARBA00023136"/>
    </source>
</evidence>